<dbReference type="EMBL" id="JANBOH010000080">
    <property type="protein sequence ID" value="KAJ1645973.1"/>
    <property type="molecule type" value="Genomic_DNA"/>
</dbReference>
<feature type="domain" description="AAA+ ATPase" evidence="4">
    <location>
        <begin position="47"/>
        <end position="193"/>
    </location>
</feature>
<keyword evidence="2" id="KW-0067">ATP-binding</keyword>
<dbReference type="PANTHER" id="PTHR23077">
    <property type="entry name" value="AAA-FAMILY ATPASE"/>
    <property type="match status" value="1"/>
</dbReference>
<dbReference type="AlphaFoldDB" id="A0A9W8CKX2"/>
<dbReference type="GO" id="GO:0005524">
    <property type="term" value="F:ATP binding"/>
    <property type="evidence" value="ECO:0007669"/>
    <property type="project" value="UniProtKB-KW"/>
</dbReference>
<keyword evidence="6" id="KW-1185">Reference proteome</keyword>
<sequence length="521" mass="56451">MSGRYGHVRDAILKEAGGIDDAVDTMLLQFESFIDKQGKESKRAATGPSGAILSGIPGSGKSKLALLFAQNAGIGYNVVNCPELFHANQGQSEAQLVKTFAAPKDKDKDKDKGSSSNGGHGPARILVLEEIDVLSGSGRPGTMEARIFSLLLKCIDSNKDVFVVATTSRIEAVPEEIRRPGRLDMVIDIYFADAAARAAALSIMLRKFDSVSSADDDIARIAKAAHGFSAADLQSLCLRTFMEHRYKTTADDLVHMVSEVKPSNLSSFQSKIPPVRFADMFGIDDTISLVRSVVIEPLMNAEKYHEMQVEPPRGALIYGPPGTGKSMLCCAVANELSVNAIWVDSTQLRSMVVGESEKAIADLFAQARKSAPCILLFDNIDTLAPKRGTSQTSENTSDRIVTSLLVEMDGYNVHANRQQLSPSVFVLAVTNRPHVVDPTLLRPGRLDGRKAILSGYMRKSPATAKIYTNGTFVDKLVSMTRGYSGAELANLCREAAMTALRRDIESVTEADFEQCLEADLR</sequence>
<gene>
    <name evidence="5" type="ORF">LPJ64_002486</name>
</gene>
<dbReference type="InterPro" id="IPR041569">
    <property type="entry name" value="AAA_lid_3"/>
</dbReference>
<organism evidence="5 6">
    <name type="scientific">Coemansia asiatica</name>
    <dbReference type="NCBI Taxonomy" id="1052880"/>
    <lineage>
        <taxon>Eukaryota</taxon>
        <taxon>Fungi</taxon>
        <taxon>Fungi incertae sedis</taxon>
        <taxon>Zoopagomycota</taxon>
        <taxon>Kickxellomycotina</taxon>
        <taxon>Kickxellomycetes</taxon>
        <taxon>Kickxellales</taxon>
        <taxon>Kickxellaceae</taxon>
        <taxon>Coemansia</taxon>
    </lineage>
</organism>
<evidence type="ECO:0000313" key="6">
    <source>
        <dbReference type="Proteomes" id="UP001145021"/>
    </source>
</evidence>
<keyword evidence="1" id="KW-0547">Nucleotide-binding</keyword>
<dbReference type="Gene3D" id="3.40.50.300">
    <property type="entry name" value="P-loop containing nucleotide triphosphate hydrolases"/>
    <property type="match status" value="2"/>
</dbReference>
<dbReference type="Pfam" id="PF00004">
    <property type="entry name" value="AAA"/>
    <property type="match status" value="2"/>
</dbReference>
<comment type="caution">
    <text evidence="5">The sequence shown here is derived from an EMBL/GenBank/DDBJ whole genome shotgun (WGS) entry which is preliminary data.</text>
</comment>
<feature type="region of interest" description="Disordered" evidence="3">
    <location>
        <begin position="102"/>
        <end position="121"/>
    </location>
</feature>
<evidence type="ECO:0000256" key="1">
    <source>
        <dbReference type="ARBA" id="ARBA00022741"/>
    </source>
</evidence>
<dbReference type="InterPro" id="IPR003593">
    <property type="entry name" value="AAA+_ATPase"/>
</dbReference>
<dbReference type="InterPro" id="IPR027417">
    <property type="entry name" value="P-loop_NTPase"/>
</dbReference>
<dbReference type="InterPro" id="IPR003959">
    <property type="entry name" value="ATPase_AAA_core"/>
</dbReference>
<evidence type="ECO:0000259" key="4">
    <source>
        <dbReference type="SMART" id="SM00382"/>
    </source>
</evidence>
<dbReference type="SMART" id="SM00382">
    <property type="entry name" value="AAA"/>
    <property type="match status" value="2"/>
</dbReference>
<protein>
    <recommendedName>
        <fullName evidence="4">AAA+ ATPase domain-containing protein</fullName>
    </recommendedName>
</protein>
<dbReference type="FunFam" id="3.40.50.300:FF:001921">
    <property type="entry name" value="AAA ATPase domain-containing protein"/>
    <property type="match status" value="1"/>
</dbReference>
<feature type="compositionally biased region" description="Basic and acidic residues" evidence="3">
    <location>
        <begin position="103"/>
        <end position="113"/>
    </location>
</feature>
<proteinExistence type="predicted"/>
<dbReference type="InterPro" id="IPR050168">
    <property type="entry name" value="AAA_ATPase_domain"/>
</dbReference>
<dbReference type="GO" id="GO:0005737">
    <property type="term" value="C:cytoplasm"/>
    <property type="evidence" value="ECO:0007669"/>
    <property type="project" value="TreeGrafter"/>
</dbReference>
<accession>A0A9W8CKX2</accession>
<evidence type="ECO:0000313" key="5">
    <source>
        <dbReference type="EMBL" id="KAJ1645973.1"/>
    </source>
</evidence>
<dbReference type="Pfam" id="PF17862">
    <property type="entry name" value="AAA_lid_3"/>
    <property type="match status" value="1"/>
</dbReference>
<dbReference type="GO" id="GO:0016887">
    <property type="term" value="F:ATP hydrolysis activity"/>
    <property type="evidence" value="ECO:0007669"/>
    <property type="project" value="InterPro"/>
</dbReference>
<feature type="domain" description="AAA+ ATPase" evidence="4">
    <location>
        <begin position="311"/>
        <end position="456"/>
    </location>
</feature>
<evidence type="ECO:0000256" key="3">
    <source>
        <dbReference type="SAM" id="MobiDB-lite"/>
    </source>
</evidence>
<dbReference type="PANTHER" id="PTHR23077:SF27">
    <property type="entry name" value="ATPASE FAMILY GENE 2 PROTEIN HOMOLOG A"/>
    <property type="match status" value="1"/>
</dbReference>
<name>A0A9W8CKX2_9FUNG</name>
<dbReference type="Gene3D" id="1.10.8.60">
    <property type="match status" value="2"/>
</dbReference>
<evidence type="ECO:0000256" key="2">
    <source>
        <dbReference type="ARBA" id="ARBA00022840"/>
    </source>
</evidence>
<dbReference type="Proteomes" id="UP001145021">
    <property type="component" value="Unassembled WGS sequence"/>
</dbReference>
<dbReference type="SUPFAM" id="SSF52540">
    <property type="entry name" value="P-loop containing nucleoside triphosphate hydrolases"/>
    <property type="match status" value="2"/>
</dbReference>
<reference evidence="5" key="1">
    <citation type="submission" date="2022-07" db="EMBL/GenBank/DDBJ databases">
        <title>Phylogenomic reconstructions and comparative analyses of Kickxellomycotina fungi.</title>
        <authorList>
            <person name="Reynolds N.K."/>
            <person name="Stajich J.E."/>
            <person name="Barry K."/>
            <person name="Grigoriev I.V."/>
            <person name="Crous P."/>
            <person name="Smith M.E."/>
        </authorList>
    </citation>
    <scope>NUCLEOTIDE SEQUENCE</scope>
    <source>
        <strain evidence="5">NBRC 105413</strain>
    </source>
</reference>